<accession>A0ABV7XCD9</accession>
<dbReference type="InterPro" id="IPR007332">
    <property type="entry name" value="DUF411"/>
</dbReference>
<evidence type="ECO:0000313" key="2">
    <source>
        <dbReference type="Proteomes" id="UP001595615"/>
    </source>
</evidence>
<dbReference type="RefSeq" id="WP_380861281.1">
    <property type="nucleotide sequence ID" value="NZ_JBHRXV010000010.1"/>
</dbReference>
<gene>
    <name evidence="1" type="ORF">ACFOMD_11010</name>
</gene>
<dbReference type="Pfam" id="PF04214">
    <property type="entry name" value="DUF411"/>
    <property type="match status" value="1"/>
</dbReference>
<protein>
    <submittedName>
        <fullName evidence="1">DUF411 domain-containing protein</fullName>
    </submittedName>
</protein>
<name>A0ABV7XCD9_9SPHN</name>
<dbReference type="Proteomes" id="UP001595615">
    <property type="component" value="Unassembled WGS sequence"/>
</dbReference>
<dbReference type="EMBL" id="JBHRXV010000010">
    <property type="protein sequence ID" value="MFC3713105.1"/>
    <property type="molecule type" value="Genomic_DNA"/>
</dbReference>
<evidence type="ECO:0000313" key="1">
    <source>
        <dbReference type="EMBL" id="MFC3713105.1"/>
    </source>
</evidence>
<reference evidence="2" key="1">
    <citation type="journal article" date="2019" name="Int. J. Syst. Evol. Microbiol.">
        <title>The Global Catalogue of Microorganisms (GCM) 10K type strain sequencing project: providing services to taxonomists for standard genome sequencing and annotation.</title>
        <authorList>
            <consortium name="The Broad Institute Genomics Platform"/>
            <consortium name="The Broad Institute Genome Sequencing Center for Infectious Disease"/>
            <person name="Wu L."/>
            <person name="Ma J."/>
        </authorList>
    </citation>
    <scope>NUCLEOTIDE SEQUENCE [LARGE SCALE GENOMIC DNA]</scope>
    <source>
        <strain evidence="2">KCTC 42644</strain>
    </source>
</reference>
<comment type="caution">
    <text evidence="1">The sequence shown here is derived from an EMBL/GenBank/DDBJ whole genome shotgun (WGS) entry which is preliminary data.</text>
</comment>
<organism evidence="1 2">
    <name type="scientific">Sphingoaurantiacus capsulatus</name>
    <dbReference type="NCBI Taxonomy" id="1771310"/>
    <lineage>
        <taxon>Bacteria</taxon>
        <taxon>Pseudomonadati</taxon>
        <taxon>Pseudomonadota</taxon>
        <taxon>Alphaproteobacteria</taxon>
        <taxon>Sphingomonadales</taxon>
        <taxon>Sphingosinicellaceae</taxon>
        <taxon>Sphingoaurantiacus</taxon>
    </lineage>
</organism>
<keyword evidence="2" id="KW-1185">Reference proteome</keyword>
<sequence length="175" mass="18562">MAVIERDDHAALGGRATIGESAGMDMNRRYLLAGLGAFAVTSPAAAAPKQAITVHKDANCGCCSVWAERMTATGRYAPKLINQPDMVAVKTRLRVPPELASCHTTQVGTYVVEGHVPPSAVDRLLREKPKGVIGLAVPGMPAGSPGMEMPDGRREAYDIYAFTADGRSRVFARIA</sequence>
<proteinExistence type="predicted"/>